<name>A0A381Z4Y0_9ZZZZ</name>
<sequence>MRLLLAIHDFSSDSPLGLLPVAICLPDGASV</sequence>
<proteinExistence type="predicted"/>
<accession>A0A381Z4Y0</accession>
<protein>
    <submittedName>
        <fullName evidence="1">Uncharacterized protein</fullName>
    </submittedName>
</protein>
<organism evidence="1">
    <name type="scientific">marine metagenome</name>
    <dbReference type="NCBI Taxonomy" id="408172"/>
    <lineage>
        <taxon>unclassified sequences</taxon>
        <taxon>metagenomes</taxon>
        <taxon>ecological metagenomes</taxon>
    </lineage>
</organism>
<dbReference type="EMBL" id="UINC01019829">
    <property type="protein sequence ID" value="SVA83863.1"/>
    <property type="molecule type" value="Genomic_DNA"/>
</dbReference>
<feature type="non-terminal residue" evidence="1">
    <location>
        <position position="31"/>
    </location>
</feature>
<evidence type="ECO:0000313" key="1">
    <source>
        <dbReference type="EMBL" id="SVA83863.1"/>
    </source>
</evidence>
<dbReference type="AlphaFoldDB" id="A0A381Z4Y0"/>
<reference evidence="1" key="1">
    <citation type="submission" date="2018-05" db="EMBL/GenBank/DDBJ databases">
        <authorList>
            <person name="Lanie J.A."/>
            <person name="Ng W.-L."/>
            <person name="Kazmierczak K.M."/>
            <person name="Andrzejewski T.M."/>
            <person name="Davidsen T.M."/>
            <person name="Wayne K.J."/>
            <person name="Tettelin H."/>
            <person name="Glass J.I."/>
            <person name="Rusch D."/>
            <person name="Podicherti R."/>
            <person name="Tsui H.-C.T."/>
            <person name="Winkler M.E."/>
        </authorList>
    </citation>
    <scope>NUCLEOTIDE SEQUENCE</scope>
</reference>
<gene>
    <name evidence="1" type="ORF">METZ01_LOCUS136717</name>
</gene>